<name>A0A918Q113_9ACTN</name>
<reference evidence="1" key="1">
    <citation type="journal article" date="2014" name="Int. J. Syst. Evol. Microbiol.">
        <title>Complete genome sequence of Corynebacterium casei LMG S-19264T (=DSM 44701T), isolated from a smear-ripened cheese.</title>
        <authorList>
            <consortium name="US DOE Joint Genome Institute (JGI-PGF)"/>
            <person name="Walter F."/>
            <person name="Albersmeier A."/>
            <person name="Kalinowski J."/>
            <person name="Ruckert C."/>
        </authorList>
    </citation>
    <scope>NUCLEOTIDE SEQUENCE</scope>
    <source>
        <strain evidence="1">JCM 4815</strain>
    </source>
</reference>
<evidence type="ECO:0000313" key="2">
    <source>
        <dbReference type="Proteomes" id="UP000622166"/>
    </source>
</evidence>
<protein>
    <submittedName>
        <fullName evidence="1">Uncharacterized protein</fullName>
    </submittedName>
</protein>
<accession>A0A918Q113</accession>
<dbReference type="Proteomes" id="UP000622166">
    <property type="component" value="Unassembled WGS sequence"/>
</dbReference>
<evidence type="ECO:0000313" key="1">
    <source>
        <dbReference type="EMBL" id="GGZ29389.1"/>
    </source>
</evidence>
<dbReference type="AlphaFoldDB" id="A0A918Q113"/>
<sequence length="91" mass="9237">MTRGARLGGGEAASKVVCGMPDSEDGEKAAVVAAGDAGEVEQKGSVIAFENLDDGFAEYADVADFQLAGENEGEVRGALGGRLLDDQPVHA</sequence>
<gene>
    <name evidence="1" type="ORF">GCM10010365_57170</name>
</gene>
<reference evidence="1" key="2">
    <citation type="submission" date="2020-09" db="EMBL/GenBank/DDBJ databases">
        <authorList>
            <person name="Sun Q."/>
            <person name="Ohkuma M."/>
        </authorList>
    </citation>
    <scope>NUCLEOTIDE SEQUENCE</scope>
    <source>
        <strain evidence="1">JCM 4815</strain>
    </source>
</reference>
<organism evidence="1 2">
    <name type="scientific">Streptomyces poonensis</name>
    <dbReference type="NCBI Taxonomy" id="68255"/>
    <lineage>
        <taxon>Bacteria</taxon>
        <taxon>Bacillati</taxon>
        <taxon>Actinomycetota</taxon>
        <taxon>Actinomycetes</taxon>
        <taxon>Kitasatosporales</taxon>
        <taxon>Streptomycetaceae</taxon>
        <taxon>Streptomyces</taxon>
    </lineage>
</organism>
<proteinExistence type="predicted"/>
<keyword evidence="2" id="KW-1185">Reference proteome</keyword>
<dbReference type="EMBL" id="BMVW01000014">
    <property type="protein sequence ID" value="GGZ29389.1"/>
    <property type="molecule type" value="Genomic_DNA"/>
</dbReference>
<comment type="caution">
    <text evidence="1">The sequence shown here is derived from an EMBL/GenBank/DDBJ whole genome shotgun (WGS) entry which is preliminary data.</text>
</comment>